<dbReference type="GO" id="GO:0016787">
    <property type="term" value="F:hydrolase activity"/>
    <property type="evidence" value="ECO:0007669"/>
    <property type="project" value="UniProtKB-KW"/>
</dbReference>
<keyword evidence="2" id="KW-0378">Hydrolase</keyword>
<dbReference type="EMBL" id="JAUSRA010000001">
    <property type="protein sequence ID" value="MDP9796174.1"/>
    <property type="molecule type" value="Genomic_DNA"/>
</dbReference>
<keyword evidence="3" id="KW-1185">Reference proteome</keyword>
<gene>
    <name evidence="2" type="ORF">J2S43_004686</name>
</gene>
<organism evidence="2 3">
    <name type="scientific">Catenuloplanes nepalensis</name>
    <dbReference type="NCBI Taxonomy" id="587533"/>
    <lineage>
        <taxon>Bacteria</taxon>
        <taxon>Bacillati</taxon>
        <taxon>Actinomycetota</taxon>
        <taxon>Actinomycetes</taxon>
        <taxon>Micromonosporales</taxon>
        <taxon>Micromonosporaceae</taxon>
        <taxon>Catenuloplanes</taxon>
    </lineage>
</organism>
<sequence length="130" mass="14517">MTVVSPHPNAELLRHLYKDFSQIDRYAAEDVRLHPADRTPGTVPLVGVEAFLSREKALVDATRGTLFMDVESVHANDFYGTVIGTLRATVDGEIAMPFCGVWRFSDGRIVEHWQNAYDASALVRALNGEW</sequence>
<dbReference type="Pfam" id="PF12680">
    <property type="entry name" value="SnoaL_2"/>
    <property type="match status" value="1"/>
</dbReference>
<dbReference type="InterPro" id="IPR037401">
    <property type="entry name" value="SnoaL-like"/>
</dbReference>
<reference evidence="2 3" key="1">
    <citation type="submission" date="2023-07" db="EMBL/GenBank/DDBJ databases">
        <title>Sequencing the genomes of 1000 actinobacteria strains.</title>
        <authorList>
            <person name="Klenk H.-P."/>
        </authorList>
    </citation>
    <scope>NUCLEOTIDE SEQUENCE [LARGE SCALE GENOMIC DNA]</scope>
    <source>
        <strain evidence="2 3">DSM 44710</strain>
    </source>
</reference>
<evidence type="ECO:0000313" key="2">
    <source>
        <dbReference type="EMBL" id="MDP9796174.1"/>
    </source>
</evidence>
<name>A0ABT9MXR1_9ACTN</name>
<feature type="domain" description="SnoaL-like" evidence="1">
    <location>
        <begin position="18"/>
        <end position="112"/>
    </location>
</feature>
<proteinExistence type="predicted"/>
<comment type="caution">
    <text evidence="2">The sequence shown here is derived from an EMBL/GenBank/DDBJ whole genome shotgun (WGS) entry which is preliminary data.</text>
</comment>
<dbReference type="RefSeq" id="WP_306832548.1">
    <property type="nucleotide sequence ID" value="NZ_JAUSRA010000001.1"/>
</dbReference>
<protein>
    <submittedName>
        <fullName evidence="2">Limonene-1,2-epoxide hydrolase</fullName>
    </submittedName>
</protein>
<dbReference type="SUPFAM" id="SSF54427">
    <property type="entry name" value="NTF2-like"/>
    <property type="match status" value="1"/>
</dbReference>
<dbReference type="InterPro" id="IPR032710">
    <property type="entry name" value="NTF2-like_dom_sf"/>
</dbReference>
<accession>A0ABT9MXR1</accession>
<evidence type="ECO:0000259" key="1">
    <source>
        <dbReference type="Pfam" id="PF12680"/>
    </source>
</evidence>
<evidence type="ECO:0000313" key="3">
    <source>
        <dbReference type="Proteomes" id="UP001240984"/>
    </source>
</evidence>
<dbReference type="Gene3D" id="3.10.450.50">
    <property type="match status" value="1"/>
</dbReference>
<dbReference type="Proteomes" id="UP001240984">
    <property type="component" value="Unassembled WGS sequence"/>
</dbReference>